<organism evidence="3">
    <name type="scientific">Timema cristinae</name>
    <name type="common">Walking stick</name>
    <dbReference type="NCBI Taxonomy" id="61476"/>
    <lineage>
        <taxon>Eukaryota</taxon>
        <taxon>Metazoa</taxon>
        <taxon>Ecdysozoa</taxon>
        <taxon>Arthropoda</taxon>
        <taxon>Hexapoda</taxon>
        <taxon>Insecta</taxon>
        <taxon>Pterygota</taxon>
        <taxon>Neoptera</taxon>
        <taxon>Polyneoptera</taxon>
        <taxon>Phasmatodea</taxon>
        <taxon>Timematodea</taxon>
        <taxon>Timematoidea</taxon>
        <taxon>Timematidae</taxon>
        <taxon>Timema</taxon>
    </lineage>
</organism>
<dbReference type="AlphaFoldDB" id="A0A7R9H6L9"/>
<feature type="region of interest" description="Disordered" evidence="1">
    <location>
        <begin position="170"/>
        <end position="232"/>
    </location>
</feature>
<keyword evidence="2" id="KW-0812">Transmembrane</keyword>
<accession>A0A7R9H6L9</accession>
<protein>
    <submittedName>
        <fullName evidence="3">Uncharacterized protein</fullName>
    </submittedName>
</protein>
<feature type="region of interest" description="Disordered" evidence="1">
    <location>
        <begin position="255"/>
        <end position="276"/>
    </location>
</feature>
<sequence>MFTGVTMIGAMPAVAVRHERRKQEKRTKRPSQLYLGGYGLKQSSPPSRGSSPTPSPLQSPPSNLPDDNPNEFYVCGKVSVLHIVVVSLLMGAILLIVGLVQLTPGADASDHRYYLLAAGSFLILLGIVLTFMRCCFFPWFFKRRQRAQLHLRMRKDDSLPSGLVVGGELPASLHPSSDNEKNAQTELRNGGATENAEKQQPPASSEEEEEDVLVNSPANTTESSVGAAGGRITLERRSVSVSQSGDAFHSIVAASSEHDHLIKSNSSNLEKVCGKT</sequence>
<keyword evidence="2" id="KW-1133">Transmembrane helix</keyword>
<gene>
    <name evidence="3" type="ORF">TCEB3V08_LOCUS10176</name>
</gene>
<reference evidence="3" key="1">
    <citation type="submission" date="2020-11" db="EMBL/GenBank/DDBJ databases">
        <authorList>
            <person name="Tran Van P."/>
        </authorList>
    </citation>
    <scope>NUCLEOTIDE SEQUENCE</scope>
</reference>
<feature type="transmembrane region" description="Helical" evidence="2">
    <location>
        <begin position="114"/>
        <end position="141"/>
    </location>
</feature>
<name>A0A7R9H6L9_TIMCR</name>
<keyword evidence="2" id="KW-0472">Membrane</keyword>
<feature type="transmembrane region" description="Helical" evidence="2">
    <location>
        <begin position="80"/>
        <end position="102"/>
    </location>
</feature>
<feature type="compositionally biased region" description="Basic residues" evidence="1">
    <location>
        <begin position="18"/>
        <end position="29"/>
    </location>
</feature>
<evidence type="ECO:0000256" key="2">
    <source>
        <dbReference type="SAM" id="Phobius"/>
    </source>
</evidence>
<evidence type="ECO:0000313" key="3">
    <source>
        <dbReference type="EMBL" id="CAD7409758.1"/>
    </source>
</evidence>
<feature type="region of interest" description="Disordered" evidence="1">
    <location>
        <begin position="16"/>
        <end position="63"/>
    </location>
</feature>
<proteinExistence type="predicted"/>
<feature type="compositionally biased region" description="Low complexity" evidence="1">
    <location>
        <begin position="43"/>
        <end position="52"/>
    </location>
</feature>
<evidence type="ECO:0000256" key="1">
    <source>
        <dbReference type="SAM" id="MobiDB-lite"/>
    </source>
</evidence>
<feature type="compositionally biased region" description="Pro residues" evidence="1">
    <location>
        <begin position="53"/>
        <end position="63"/>
    </location>
</feature>
<dbReference type="EMBL" id="OC321286">
    <property type="protein sequence ID" value="CAD7409758.1"/>
    <property type="molecule type" value="Genomic_DNA"/>
</dbReference>